<gene>
    <name evidence="1" type="ORF">METZ01_LOCUS72899</name>
</gene>
<name>A0A381TVG7_9ZZZZ</name>
<sequence>MKGVFVTGSNTGVGKTTVAIEIVRFLSQKQDLKVRKPVETGCSYGDTVNGPKDAILLSGACAQKEPLSIVCPYRFELEASAESASNKAGEELSLGGLVKACLENTKESFVLVEGAGGLYSPIAKMTLNSDLAAALRLPLVIVIEDELGAISQALLTINAAEKNNLNVLCIVLNQISRNNLSNREAICAYTKTPVISFSLEGVKEFCLEFEKLVKDS</sequence>
<dbReference type="InterPro" id="IPR004472">
    <property type="entry name" value="DTB_synth_BioD"/>
</dbReference>
<dbReference type="PANTHER" id="PTHR43210">
    <property type="entry name" value="DETHIOBIOTIN SYNTHETASE"/>
    <property type="match status" value="1"/>
</dbReference>
<dbReference type="AlphaFoldDB" id="A0A381TVG7"/>
<evidence type="ECO:0008006" key="2">
    <source>
        <dbReference type="Google" id="ProtNLM"/>
    </source>
</evidence>
<evidence type="ECO:0000313" key="1">
    <source>
        <dbReference type="EMBL" id="SVA20045.1"/>
    </source>
</evidence>
<reference evidence="1" key="1">
    <citation type="submission" date="2018-05" db="EMBL/GenBank/DDBJ databases">
        <authorList>
            <person name="Lanie J.A."/>
            <person name="Ng W.-L."/>
            <person name="Kazmierczak K.M."/>
            <person name="Andrzejewski T.M."/>
            <person name="Davidsen T.M."/>
            <person name="Wayne K.J."/>
            <person name="Tettelin H."/>
            <person name="Glass J.I."/>
            <person name="Rusch D."/>
            <person name="Podicherti R."/>
            <person name="Tsui H.-C.T."/>
            <person name="Winkler M.E."/>
        </authorList>
    </citation>
    <scope>NUCLEOTIDE SEQUENCE</scope>
</reference>
<dbReference type="UniPathway" id="UPA00078"/>
<proteinExistence type="inferred from homology"/>
<dbReference type="GO" id="GO:0005524">
    <property type="term" value="F:ATP binding"/>
    <property type="evidence" value="ECO:0007669"/>
    <property type="project" value="InterPro"/>
</dbReference>
<dbReference type="Gene3D" id="3.40.50.300">
    <property type="entry name" value="P-loop containing nucleotide triphosphate hydrolases"/>
    <property type="match status" value="1"/>
</dbReference>
<dbReference type="SUPFAM" id="SSF52540">
    <property type="entry name" value="P-loop containing nucleoside triphosphate hydrolases"/>
    <property type="match status" value="1"/>
</dbReference>
<dbReference type="CDD" id="cd03109">
    <property type="entry name" value="DTBS"/>
    <property type="match status" value="1"/>
</dbReference>
<dbReference type="PANTHER" id="PTHR43210:SF5">
    <property type="entry name" value="DETHIOBIOTIN SYNTHETASE"/>
    <property type="match status" value="1"/>
</dbReference>
<dbReference type="PIRSF" id="PIRSF006755">
    <property type="entry name" value="DTB_synth"/>
    <property type="match status" value="1"/>
</dbReference>
<protein>
    <recommendedName>
        <fullName evidence="2">CobQ/CobB/MinD/ParA nucleotide binding domain-containing protein</fullName>
    </recommendedName>
</protein>
<dbReference type="HAMAP" id="MF_00336">
    <property type="entry name" value="BioD"/>
    <property type="match status" value="1"/>
</dbReference>
<dbReference type="GO" id="GO:0005829">
    <property type="term" value="C:cytosol"/>
    <property type="evidence" value="ECO:0007669"/>
    <property type="project" value="TreeGrafter"/>
</dbReference>
<dbReference type="InterPro" id="IPR027417">
    <property type="entry name" value="P-loop_NTPase"/>
</dbReference>
<organism evidence="1">
    <name type="scientific">marine metagenome</name>
    <dbReference type="NCBI Taxonomy" id="408172"/>
    <lineage>
        <taxon>unclassified sequences</taxon>
        <taxon>metagenomes</taxon>
        <taxon>ecological metagenomes</taxon>
    </lineage>
</organism>
<dbReference type="GO" id="GO:0009102">
    <property type="term" value="P:biotin biosynthetic process"/>
    <property type="evidence" value="ECO:0007669"/>
    <property type="project" value="UniProtKB-UniPathway"/>
</dbReference>
<dbReference type="EMBL" id="UINC01005241">
    <property type="protein sequence ID" value="SVA20045.1"/>
    <property type="molecule type" value="Genomic_DNA"/>
</dbReference>
<dbReference type="GO" id="GO:0000287">
    <property type="term" value="F:magnesium ion binding"/>
    <property type="evidence" value="ECO:0007669"/>
    <property type="project" value="InterPro"/>
</dbReference>
<dbReference type="GO" id="GO:0004141">
    <property type="term" value="F:dethiobiotin synthase activity"/>
    <property type="evidence" value="ECO:0007669"/>
    <property type="project" value="InterPro"/>
</dbReference>
<accession>A0A381TVG7</accession>
<dbReference type="Pfam" id="PF13500">
    <property type="entry name" value="AAA_26"/>
    <property type="match status" value="1"/>
</dbReference>
<dbReference type="NCBIfam" id="TIGR00347">
    <property type="entry name" value="bioD"/>
    <property type="match status" value="1"/>
</dbReference>